<evidence type="ECO:0000256" key="2">
    <source>
        <dbReference type="SAM" id="SignalP"/>
    </source>
</evidence>
<dbReference type="Proteomes" id="UP000886657">
    <property type="component" value="Unassembled WGS sequence"/>
</dbReference>
<gene>
    <name evidence="3" type="ORF">IPP58_03530</name>
</gene>
<proteinExistence type="predicted"/>
<evidence type="ECO:0008006" key="5">
    <source>
        <dbReference type="Google" id="ProtNLM"/>
    </source>
</evidence>
<protein>
    <recommendedName>
        <fullName evidence="5">VWFA domain-containing protein</fullName>
    </recommendedName>
</protein>
<comment type="caution">
    <text evidence="3">The sequence shown here is derived from an EMBL/GenBank/DDBJ whole genome shotgun (WGS) entry which is preliminary data.</text>
</comment>
<organism evidence="3 4">
    <name type="scientific">Candidatus Geothrix skivensis</name>
    <dbReference type="NCBI Taxonomy" id="2954439"/>
    <lineage>
        <taxon>Bacteria</taxon>
        <taxon>Pseudomonadati</taxon>
        <taxon>Acidobacteriota</taxon>
        <taxon>Holophagae</taxon>
        <taxon>Holophagales</taxon>
        <taxon>Holophagaceae</taxon>
        <taxon>Geothrix</taxon>
    </lineage>
</organism>
<reference evidence="3" key="1">
    <citation type="submission" date="2020-10" db="EMBL/GenBank/DDBJ databases">
        <title>Connecting structure to function with the recovery of over 1000 high-quality activated sludge metagenome-assembled genomes encoding full-length rRNA genes using long-read sequencing.</title>
        <authorList>
            <person name="Singleton C.M."/>
            <person name="Petriglieri F."/>
            <person name="Kristensen J.M."/>
            <person name="Kirkegaard R.H."/>
            <person name="Michaelsen T.Y."/>
            <person name="Andersen M.H."/>
            <person name="Karst S.M."/>
            <person name="Dueholm M.S."/>
            <person name="Nielsen P.H."/>
            <person name="Albertsen M."/>
        </authorList>
    </citation>
    <scope>NUCLEOTIDE SEQUENCE</scope>
    <source>
        <strain evidence="3">Skiv_18-Q3-R9-52_MAXAC.067</strain>
    </source>
</reference>
<feature type="region of interest" description="Disordered" evidence="1">
    <location>
        <begin position="362"/>
        <end position="397"/>
    </location>
</feature>
<evidence type="ECO:0000256" key="1">
    <source>
        <dbReference type="SAM" id="MobiDB-lite"/>
    </source>
</evidence>
<feature type="compositionally biased region" description="Polar residues" evidence="1">
    <location>
        <begin position="363"/>
        <end position="397"/>
    </location>
</feature>
<evidence type="ECO:0000313" key="4">
    <source>
        <dbReference type="Proteomes" id="UP000886657"/>
    </source>
</evidence>
<accession>A0A9D7XKH1</accession>
<evidence type="ECO:0000313" key="3">
    <source>
        <dbReference type="EMBL" id="MBK9795560.1"/>
    </source>
</evidence>
<name>A0A9D7XKH1_9BACT</name>
<feature type="signal peptide" evidence="2">
    <location>
        <begin position="1"/>
        <end position="28"/>
    </location>
</feature>
<dbReference type="AlphaFoldDB" id="A0A9D7XKH1"/>
<keyword evidence="2" id="KW-0732">Signal</keyword>
<dbReference type="EMBL" id="JADKIO010000005">
    <property type="protein sequence ID" value="MBK9795560.1"/>
    <property type="molecule type" value="Genomic_DNA"/>
</dbReference>
<sequence>MIPHRPTFHRLLAGLLLASVAALQPLFAQLDPKLQGSRTDFLDLYQQSVNVVMKPEVVSVFDFSGSMRCVMFHPGFTNTDTSDSGTIANDAYLAVRLMRQGATGPYDVDCVLDLTGTANLGNGGAFTKLTAGKLVRPDGSLVTAANIDANYTVTSGLDGETASPKSSDARNWVRSASHVRFAYNGKTFDIPINWTVLFDPADPVVQTDTTNPDVAARKYLKMYNAYPLKATLLDPAAANQEVEIDRTYRIGSTIINTPSGTLPPRTFGGGTVAFPALPGGWTLVHYTYVKDVAHRPYYYNWVWNTSTITQATVAGGQGFKNLIPARTRVQAVKDASFRTWAKYYNKVFWAYRFLKFRNPADTADQQESASNPSNDSRNDFTTRNPLTQATSGQTQRGWQLLSNNSQVALNRLAAYRADGSTTLNSAMANTLAQLNDPNNVFNDVETGVDKPVECRNTYVMLFTDGVPNTDPGTPTNTNTPYVGSEPAPALATFGTAKTGNTFFATTKTRIDTANATPYYNIINLAALAAHGGETDNGGFTVPTYPTTTQTFPGTTGWLTSDWIPFWIRQRGAGSEKVTFKKARPITTMTVGVSLAGTITDAAAGKRRLFLAAAFGNPSVKEWDISALTEFTLADSSDPSKGKTPNSTYFFDATNPDKLTKSLDAAFYELSLASNVNVTSNPNLPFVGASFGNQIYLGKFQPPAAGGAIWPGDVLMFGTREVTGQTVIIDKSGNVTTVTDETTAQWSAKKALDSRLWKYRNLYTRTPGGTTLRAFTDLGTDFSDAANGLQKYVATAMTDPLDKQKVIQFAAGGDLTKPGPDLRPTANRSTIMGDVINSAPAVIEYNWLDVQGLLSSYPRLAAVGGNRFRLLLVGTNQGWLHAFGEVTKKTSVLDATNVTREIVTGDVEELWSFMPTDFLANLNYITVANNPHRFMVDGTPAIYHLDLPPLSGGSGNGVVDATERAVAVIGLRKGGRSYYALDIHNPFTPSLKWSMVPDEAASLPASRIVAGGPPSATSAPTVP</sequence>
<feature type="chain" id="PRO_5038453411" description="VWFA domain-containing protein" evidence="2">
    <location>
        <begin position="29"/>
        <end position="1022"/>
    </location>
</feature>